<gene>
    <name evidence="15" type="primary">ftsH</name>
    <name evidence="18" type="ORF">C7B43_04445</name>
</gene>
<proteinExistence type="inferred from homology"/>
<keyword evidence="12 15" id="KW-0482">Metalloprotease</keyword>
<feature type="domain" description="AAA+ ATPase" evidence="17">
    <location>
        <begin position="190"/>
        <end position="329"/>
    </location>
</feature>
<dbReference type="FunFam" id="1.20.58.760:FF:000001">
    <property type="entry name" value="ATP-dependent zinc metalloprotease FtsH"/>
    <property type="match status" value="1"/>
</dbReference>
<evidence type="ECO:0000256" key="6">
    <source>
        <dbReference type="ARBA" id="ARBA00022723"/>
    </source>
</evidence>
<dbReference type="InterPro" id="IPR003593">
    <property type="entry name" value="AAA+_ATPase"/>
</dbReference>
<evidence type="ECO:0000256" key="7">
    <source>
        <dbReference type="ARBA" id="ARBA00022741"/>
    </source>
</evidence>
<dbReference type="InterPro" id="IPR003959">
    <property type="entry name" value="ATPase_AAA_core"/>
</dbReference>
<keyword evidence="9 15" id="KW-0862">Zinc</keyword>
<keyword evidence="18" id="KW-0132">Cell division</keyword>
<comment type="subcellular location">
    <subcellularLocation>
        <location evidence="15">Cell membrane</location>
        <topology evidence="15">Multi-pass membrane protein</topology>
        <orientation evidence="15">Cytoplasmic side</orientation>
    </subcellularLocation>
    <subcellularLocation>
        <location evidence="1">Membrane</location>
    </subcellularLocation>
</comment>
<dbReference type="InterPro" id="IPR000642">
    <property type="entry name" value="Peptidase_M41"/>
</dbReference>
<comment type="similarity">
    <text evidence="14 15">In the central section; belongs to the AAA ATPase family.</text>
</comment>
<keyword evidence="13 15" id="KW-0472">Membrane</keyword>
<dbReference type="GO" id="GO:0016887">
    <property type="term" value="F:ATP hydrolysis activity"/>
    <property type="evidence" value="ECO:0007669"/>
    <property type="project" value="UniProtKB-UniRule"/>
</dbReference>
<keyword evidence="5 15" id="KW-0812">Transmembrane</keyword>
<dbReference type="GO" id="GO:0051301">
    <property type="term" value="P:cell division"/>
    <property type="evidence" value="ECO:0007669"/>
    <property type="project" value="UniProtKB-KW"/>
</dbReference>
<keyword evidence="8 15" id="KW-0378">Hydrolase</keyword>
<comment type="caution">
    <text evidence="18">The sequence shown here is derived from an EMBL/GenBank/DDBJ whole genome shotgun (WGS) entry which is preliminary data.</text>
</comment>
<evidence type="ECO:0000259" key="17">
    <source>
        <dbReference type="SMART" id="SM00382"/>
    </source>
</evidence>
<comment type="similarity">
    <text evidence="2 15">In the C-terminal section; belongs to the peptidase M41 family.</text>
</comment>
<dbReference type="Gene3D" id="1.20.58.760">
    <property type="entry name" value="Peptidase M41"/>
    <property type="match status" value="1"/>
</dbReference>
<name>A0A2T2X8X9_9FIRM</name>
<evidence type="ECO:0000256" key="14">
    <source>
        <dbReference type="ARBA" id="ARBA00061570"/>
    </source>
</evidence>
<evidence type="ECO:0000256" key="11">
    <source>
        <dbReference type="ARBA" id="ARBA00022989"/>
    </source>
</evidence>
<dbReference type="GO" id="GO:0005524">
    <property type="term" value="F:ATP binding"/>
    <property type="evidence" value="ECO:0007669"/>
    <property type="project" value="UniProtKB-UniRule"/>
</dbReference>
<dbReference type="InterPro" id="IPR027417">
    <property type="entry name" value="P-loop_NTPase"/>
</dbReference>
<feature type="binding site" evidence="15">
    <location>
        <position position="420"/>
    </location>
    <ligand>
        <name>Zn(2+)</name>
        <dbReference type="ChEBI" id="CHEBI:29105"/>
        <note>catalytic</note>
    </ligand>
</feature>
<comment type="subunit">
    <text evidence="15">Homohexamer.</text>
</comment>
<comment type="cofactor">
    <cofactor evidence="15">
        <name>Zn(2+)</name>
        <dbReference type="ChEBI" id="CHEBI:29105"/>
    </cofactor>
    <text evidence="15">Binds 1 zinc ion per subunit.</text>
</comment>
<feature type="transmembrane region" description="Helical" evidence="15">
    <location>
        <begin position="105"/>
        <end position="127"/>
    </location>
</feature>
<comment type="function">
    <text evidence="15">Acts as a processive, ATP-dependent zinc metallopeptidase for both cytoplasmic and membrane proteins. Plays a role in the quality control of integral membrane proteins.</text>
</comment>
<evidence type="ECO:0000256" key="13">
    <source>
        <dbReference type="ARBA" id="ARBA00023136"/>
    </source>
</evidence>
<keyword evidence="11 15" id="KW-1133">Transmembrane helix</keyword>
<dbReference type="SUPFAM" id="SSF140990">
    <property type="entry name" value="FtsH protease domain-like"/>
    <property type="match status" value="1"/>
</dbReference>
<dbReference type="EMBL" id="PXYT01000006">
    <property type="protein sequence ID" value="PSR30908.1"/>
    <property type="molecule type" value="Genomic_DNA"/>
</dbReference>
<feature type="binding site" evidence="15">
    <location>
        <begin position="198"/>
        <end position="205"/>
    </location>
    <ligand>
        <name>ATP</name>
        <dbReference type="ChEBI" id="CHEBI:30616"/>
    </ligand>
</feature>
<evidence type="ECO:0000256" key="5">
    <source>
        <dbReference type="ARBA" id="ARBA00022692"/>
    </source>
</evidence>
<evidence type="ECO:0000256" key="9">
    <source>
        <dbReference type="ARBA" id="ARBA00022833"/>
    </source>
</evidence>
<keyword evidence="3 15" id="KW-1003">Cell membrane</keyword>
<feature type="active site" evidence="15">
    <location>
        <position position="421"/>
    </location>
</feature>
<dbReference type="Gene3D" id="3.40.50.300">
    <property type="entry name" value="P-loop containing nucleotide triphosphate hydrolases"/>
    <property type="match status" value="1"/>
</dbReference>
<dbReference type="GO" id="GO:0030163">
    <property type="term" value="P:protein catabolic process"/>
    <property type="evidence" value="ECO:0007669"/>
    <property type="project" value="UniProtKB-UniRule"/>
</dbReference>
<dbReference type="GO" id="GO:0008270">
    <property type="term" value="F:zinc ion binding"/>
    <property type="evidence" value="ECO:0007669"/>
    <property type="project" value="UniProtKB-UniRule"/>
</dbReference>
<evidence type="ECO:0000256" key="2">
    <source>
        <dbReference type="ARBA" id="ARBA00010044"/>
    </source>
</evidence>
<evidence type="ECO:0000256" key="12">
    <source>
        <dbReference type="ARBA" id="ARBA00023049"/>
    </source>
</evidence>
<feature type="binding site" evidence="15">
    <location>
        <position position="496"/>
    </location>
    <ligand>
        <name>Zn(2+)</name>
        <dbReference type="ChEBI" id="CHEBI:29105"/>
        <note>catalytic</note>
    </ligand>
</feature>
<dbReference type="SUPFAM" id="SSF52540">
    <property type="entry name" value="P-loop containing nucleoside triphosphate hydrolases"/>
    <property type="match status" value="1"/>
</dbReference>
<dbReference type="GO" id="GO:0004176">
    <property type="term" value="F:ATP-dependent peptidase activity"/>
    <property type="evidence" value="ECO:0007669"/>
    <property type="project" value="InterPro"/>
</dbReference>
<dbReference type="Proteomes" id="UP000242699">
    <property type="component" value="Unassembled WGS sequence"/>
</dbReference>
<dbReference type="EC" id="3.4.24.-" evidence="15"/>
<organism evidence="18 19">
    <name type="scientific">Sulfobacillus benefaciens</name>
    <dbReference type="NCBI Taxonomy" id="453960"/>
    <lineage>
        <taxon>Bacteria</taxon>
        <taxon>Bacillati</taxon>
        <taxon>Bacillota</taxon>
        <taxon>Clostridia</taxon>
        <taxon>Eubacteriales</taxon>
        <taxon>Clostridiales Family XVII. Incertae Sedis</taxon>
        <taxon>Sulfobacillus</taxon>
    </lineage>
</organism>
<dbReference type="GO" id="GO:0004222">
    <property type="term" value="F:metalloendopeptidase activity"/>
    <property type="evidence" value="ECO:0007669"/>
    <property type="project" value="InterPro"/>
</dbReference>
<dbReference type="NCBIfam" id="TIGR01241">
    <property type="entry name" value="FtsH_fam"/>
    <property type="match status" value="1"/>
</dbReference>
<dbReference type="HAMAP" id="MF_01458">
    <property type="entry name" value="FtsH"/>
    <property type="match status" value="1"/>
</dbReference>
<evidence type="ECO:0000313" key="19">
    <source>
        <dbReference type="Proteomes" id="UP000242699"/>
    </source>
</evidence>
<keyword evidence="4 15" id="KW-0645">Protease</keyword>
<evidence type="ECO:0000256" key="4">
    <source>
        <dbReference type="ARBA" id="ARBA00022670"/>
    </source>
</evidence>
<keyword evidence="18" id="KW-0131">Cell cycle</keyword>
<dbReference type="InterPro" id="IPR037219">
    <property type="entry name" value="Peptidase_M41-like"/>
</dbReference>
<dbReference type="Pfam" id="PF01434">
    <property type="entry name" value="Peptidase_M41"/>
    <property type="match status" value="1"/>
</dbReference>
<dbReference type="PANTHER" id="PTHR23076">
    <property type="entry name" value="METALLOPROTEASE M41 FTSH"/>
    <property type="match status" value="1"/>
</dbReference>
<reference evidence="18 19" key="1">
    <citation type="journal article" date="2014" name="BMC Genomics">
        <title>Comparison of environmental and isolate Sulfobacillus genomes reveals diverse carbon, sulfur, nitrogen, and hydrogen metabolisms.</title>
        <authorList>
            <person name="Justice N.B."/>
            <person name="Norman A."/>
            <person name="Brown C.T."/>
            <person name="Singh A."/>
            <person name="Thomas B.C."/>
            <person name="Banfield J.F."/>
        </authorList>
    </citation>
    <scope>NUCLEOTIDE SEQUENCE [LARGE SCALE GENOMIC DNA]</scope>
    <source>
        <strain evidence="18">AMDSBA1</strain>
    </source>
</reference>
<dbReference type="InterPro" id="IPR005936">
    <property type="entry name" value="FtsH"/>
</dbReference>
<dbReference type="GO" id="GO:0006508">
    <property type="term" value="P:proteolysis"/>
    <property type="evidence" value="ECO:0007669"/>
    <property type="project" value="UniProtKB-KW"/>
</dbReference>
<protein>
    <recommendedName>
        <fullName evidence="15">ATP-dependent zinc metalloprotease FtsH</fullName>
        <ecNumber evidence="15">3.4.24.-</ecNumber>
    </recommendedName>
</protein>
<dbReference type="PROSITE" id="PS00674">
    <property type="entry name" value="AAA"/>
    <property type="match status" value="1"/>
</dbReference>
<dbReference type="FunFam" id="1.10.8.60:FF:000001">
    <property type="entry name" value="ATP-dependent zinc metalloprotease FtsH"/>
    <property type="match status" value="1"/>
</dbReference>
<dbReference type="Pfam" id="PF17862">
    <property type="entry name" value="AAA_lid_3"/>
    <property type="match status" value="1"/>
</dbReference>
<evidence type="ECO:0000256" key="1">
    <source>
        <dbReference type="ARBA" id="ARBA00004370"/>
    </source>
</evidence>
<dbReference type="InterPro" id="IPR041569">
    <property type="entry name" value="AAA_lid_3"/>
</dbReference>
<dbReference type="Pfam" id="PF00004">
    <property type="entry name" value="AAA"/>
    <property type="match status" value="1"/>
</dbReference>
<dbReference type="AlphaFoldDB" id="A0A2T2X8X9"/>
<dbReference type="InterPro" id="IPR011546">
    <property type="entry name" value="Pept_M41_FtsH_extracell"/>
</dbReference>
<feature type="transmembrane region" description="Helical" evidence="15">
    <location>
        <begin position="6"/>
        <end position="25"/>
    </location>
</feature>
<comment type="similarity">
    <text evidence="16">Belongs to the AAA ATPase family.</text>
</comment>
<dbReference type="GO" id="GO:0005886">
    <property type="term" value="C:plasma membrane"/>
    <property type="evidence" value="ECO:0007669"/>
    <property type="project" value="UniProtKB-SubCell"/>
</dbReference>
<dbReference type="SMART" id="SM00382">
    <property type="entry name" value="AAA"/>
    <property type="match status" value="1"/>
</dbReference>
<evidence type="ECO:0000313" key="18">
    <source>
        <dbReference type="EMBL" id="PSR30908.1"/>
    </source>
</evidence>
<evidence type="ECO:0000256" key="10">
    <source>
        <dbReference type="ARBA" id="ARBA00022840"/>
    </source>
</evidence>
<keyword evidence="6 15" id="KW-0479">Metal-binding</keyword>
<evidence type="ECO:0000256" key="8">
    <source>
        <dbReference type="ARBA" id="ARBA00022801"/>
    </source>
</evidence>
<dbReference type="CDD" id="cd19501">
    <property type="entry name" value="RecA-like_FtsH"/>
    <property type="match status" value="1"/>
</dbReference>
<dbReference type="PANTHER" id="PTHR23076:SF97">
    <property type="entry name" value="ATP-DEPENDENT ZINC METALLOPROTEASE YME1L1"/>
    <property type="match status" value="1"/>
</dbReference>
<dbReference type="Pfam" id="PF06480">
    <property type="entry name" value="FtsH_ext"/>
    <property type="match status" value="1"/>
</dbReference>
<dbReference type="Gene3D" id="3.30.720.210">
    <property type="match status" value="1"/>
</dbReference>
<evidence type="ECO:0000256" key="3">
    <source>
        <dbReference type="ARBA" id="ARBA00022475"/>
    </source>
</evidence>
<sequence>MTNRWLRGVLTLILSVLFIVTLWELMSGQTSTTTHESYSRLLSMASKGQVQKVRIDTQSHTVYATTSTGKSFQTTYATGGTASLANSLTADHVTVDIMKPATTSVWLSLLGNLLPLLVIVFMLYFVFNQTQGGGNRVMQFGKSRARLHSDDTTRVTFADVAGVDEEKQELQEVVDFLRYPKKYLELGARIPKGILLSGAPGTGKTLLAKAVAGEAGVPFFSDSGSDFVEMFVGVGAARVRDLFDQAKKNAPCIVFIDEIDAVGRMRGAGYGGGHDEREQTLNQLLVEMDGFGVNEGIIVIAATNRPDVLDPALLRPGRFDRQVIVHRPDVKGREAILKVHTRGKPMAEDVDLGVIAKRTPGYTGADLANLANEAALLAARSRAKSIRMVDFEEAAERIMAGPQKKSRVISEKEKKAVAFHESGHTLVGMLVPHGDPVHKVTIIPRGMAMGYTLPLPDEDRYLTTKSQILDQVAMALGGRAAEELVFGEISTGAQNDLEKSTSMVRQMITEYGMSDELGPMTYGEKQDQVFLGRDLARDRDYSEEVASAIDREVRKIVMEQYQRAKNILMSHRTTLNRLALTLMEKETVLAAELQAIVHGREVAI</sequence>
<evidence type="ECO:0000256" key="15">
    <source>
        <dbReference type="HAMAP-Rule" id="MF_01458"/>
    </source>
</evidence>
<feature type="binding site" evidence="15">
    <location>
        <position position="424"/>
    </location>
    <ligand>
        <name>Zn(2+)</name>
        <dbReference type="ChEBI" id="CHEBI:29105"/>
        <note>catalytic</note>
    </ligand>
</feature>
<evidence type="ECO:0000256" key="16">
    <source>
        <dbReference type="RuleBase" id="RU003651"/>
    </source>
</evidence>
<keyword evidence="7 15" id="KW-0547">Nucleotide-binding</keyword>
<accession>A0A2T2X8X9</accession>
<dbReference type="FunFam" id="3.40.50.300:FF:000001">
    <property type="entry name" value="ATP-dependent zinc metalloprotease FtsH"/>
    <property type="match status" value="1"/>
</dbReference>
<dbReference type="Gene3D" id="1.10.8.60">
    <property type="match status" value="1"/>
</dbReference>
<dbReference type="InterPro" id="IPR003960">
    <property type="entry name" value="ATPase_AAA_CS"/>
</dbReference>
<keyword evidence="10 15" id="KW-0067">ATP-binding</keyword>